<dbReference type="InterPro" id="IPR000683">
    <property type="entry name" value="Gfo/Idh/MocA-like_OxRdtase_N"/>
</dbReference>
<reference evidence="3 4" key="2">
    <citation type="submission" date="2023-10" db="EMBL/GenBank/DDBJ databases">
        <authorList>
            <person name="Han X.F."/>
        </authorList>
    </citation>
    <scope>NUCLEOTIDE SEQUENCE [LARGE SCALE GENOMIC DNA]</scope>
    <source>
        <strain evidence="3 4">KCTC 39840</strain>
    </source>
</reference>
<dbReference type="SUPFAM" id="SSF51735">
    <property type="entry name" value="NAD(P)-binding Rossmann-fold domains"/>
    <property type="match status" value="1"/>
</dbReference>
<accession>A0ABU4HQV4</accession>
<dbReference type="Proteomes" id="UP001284601">
    <property type="component" value="Unassembled WGS sequence"/>
</dbReference>
<organism evidence="3 4">
    <name type="scientific">Conexibacter stalactiti</name>
    <dbReference type="NCBI Taxonomy" id="1940611"/>
    <lineage>
        <taxon>Bacteria</taxon>
        <taxon>Bacillati</taxon>
        <taxon>Actinomycetota</taxon>
        <taxon>Thermoleophilia</taxon>
        <taxon>Solirubrobacterales</taxon>
        <taxon>Conexibacteraceae</taxon>
        <taxon>Conexibacter</taxon>
    </lineage>
</organism>
<dbReference type="InterPro" id="IPR036291">
    <property type="entry name" value="NAD(P)-bd_dom_sf"/>
</dbReference>
<proteinExistence type="predicted"/>
<reference evidence="4" key="1">
    <citation type="submission" date="2023-07" db="EMBL/GenBank/DDBJ databases">
        <title>Conexibacter stalactiti sp. nov., isolated from stalactites in a lava cave and emended description of the genus Conexibacter.</title>
        <authorList>
            <person name="Lee S.D."/>
        </authorList>
    </citation>
    <scope>NUCLEOTIDE SEQUENCE [LARGE SCALE GENOMIC DNA]</scope>
    <source>
        <strain evidence="4">KCTC 39840</strain>
    </source>
</reference>
<comment type="caution">
    <text evidence="3">The sequence shown here is derived from an EMBL/GenBank/DDBJ whole genome shotgun (WGS) entry which is preliminary data.</text>
</comment>
<keyword evidence="4" id="KW-1185">Reference proteome</keyword>
<evidence type="ECO:0000259" key="2">
    <source>
        <dbReference type="Pfam" id="PF22725"/>
    </source>
</evidence>
<sequence length="382" mass="41658">MALSAAVAGVRHPHVFVRVQQLRAREDVSLLGFHEPDAEIAARFAHETGLTRFASLDALLEQRPDLLVSEALDTQVPDVALAAAPHVRALLLEKPGAPTLAEMERLVAGLAAYPIDAHVGYQLHYSPSIARMRALLESGALGQVTLARFNAGCPIGCGDELWQSVPGDLGGVMFTEGCHMLQLIVDALGVPQEVSGMIERLPAGTAVRSNVVKRDLFDDPAPEDESAVGRLMYEDVGAALLRYPTLLATLDVTAWEATDWVHNWILEFQGTNGTLKVRPLPPRLDLFLRTPAGGLDAGDHVEQWESPAGHELTLVPDPAYERQLDAVLDRLRSDEQRSAPSQTSLRQARDVIRVLDAIYRSSARRATVALPRHRQDQETTTA</sequence>
<evidence type="ECO:0000313" key="3">
    <source>
        <dbReference type="EMBL" id="MDW5595614.1"/>
    </source>
</evidence>
<feature type="domain" description="Gfo/Idh/MocA-like oxidoreductase N-terminal" evidence="1">
    <location>
        <begin position="23"/>
        <end position="111"/>
    </location>
</feature>
<dbReference type="Pfam" id="PF22725">
    <property type="entry name" value="GFO_IDH_MocA_C3"/>
    <property type="match status" value="1"/>
</dbReference>
<dbReference type="Pfam" id="PF01408">
    <property type="entry name" value="GFO_IDH_MocA"/>
    <property type="match status" value="1"/>
</dbReference>
<dbReference type="EMBL" id="JAWSTH010000036">
    <property type="protein sequence ID" value="MDW5595614.1"/>
    <property type="molecule type" value="Genomic_DNA"/>
</dbReference>
<dbReference type="RefSeq" id="WP_318597950.1">
    <property type="nucleotide sequence ID" value="NZ_JAWSTH010000036.1"/>
</dbReference>
<feature type="domain" description="GFO/IDH/MocA-like oxidoreductase" evidence="2">
    <location>
        <begin position="130"/>
        <end position="275"/>
    </location>
</feature>
<name>A0ABU4HQV4_9ACTN</name>
<gene>
    <name evidence="3" type="ORF">R7226_14790</name>
</gene>
<dbReference type="PANTHER" id="PTHR43377">
    <property type="entry name" value="BILIVERDIN REDUCTASE A"/>
    <property type="match status" value="1"/>
</dbReference>
<dbReference type="Gene3D" id="3.30.360.10">
    <property type="entry name" value="Dihydrodipicolinate Reductase, domain 2"/>
    <property type="match status" value="1"/>
</dbReference>
<evidence type="ECO:0000313" key="4">
    <source>
        <dbReference type="Proteomes" id="UP001284601"/>
    </source>
</evidence>
<dbReference type="PANTHER" id="PTHR43377:SF1">
    <property type="entry name" value="BILIVERDIN REDUCTASE A"/>
    <property type="match status" value="1"/>
</dbReference>
<dbReference type="InterPro" id="IPR055170">
    <property type="entry name" value="GFO_IDH_MocA-like_dom"/>
</dbReference>
<dbReference type="InterPro" id="IPR051450">
    <property type="entry name" value="Gfo/Idh/MocA_Oxidoreductases"/>
</dbReference>
<dbReference type="SUPFAM" id="SSF55347">
    <property type="entry name" value="Glyceraldehyde-3-phosphate dehydrogenase-like, C-terminal domain"/>
    <property type="match status" value="1"/>
</dbReference>
<dbReference type="Gene3D" id="3.40.50.720">
    <property type="entry name" value="NAD(P)-binding Rossmann-like Domain"/>
    <property type="match status" value="1"/>
</dbReference>
<protein>
    <submittedName>
        <fullName evidence="3">Gfo/Idh/MocA family oxidoreductase</fullName>
    </submittedName>
</protein>
<evidence type="ECO:0000259" key="1">
    <source>
        <dbReference type="Pfam" id="PF01408"/>
    </source>
</evidence>